<organism evidence="5">
    <name type="scientific">Notodromas monacha</name>
    <dbReference type="NCBI Taxonomy" id="399045"/>
    <lineage>
        <taxon>Eukaryota</taxon>
        <taxon>Metazoa</taxon>
        <taxon>Ecdysozoa</taxon>
        <taxon>Arthropoda</taxon>
        <taxon>Crustacea</taxon>
        <taxon>Oligostraca</taxon>
        <taxon>Ostracoda</taxon>
        <taxon>Podocopa</taxon>
        <taxon>Podocopida</taxon>
        <taxon>Cypridocopina</taxon>
        <taxon>Cypridoidea</taxon>
        <taxon>Cyprididae</taxon>
        <taxon>Notodromas</taxon>
    </lineage>
</organism>
<feature type="compositionally biased region" description="Low complexity" evidence="3">
    <location>
        <begin position="591"/>
        <end position="615"/>
    </location>
</feature>
<feature type="compositionally biased region" description="Basic and acidic residues" evidence="3">
    <location>
        <begin position="652"/>
        <end position="661"/>
    </location>
</feature>
<dbReference type="PANTHER" id="PTHR13161">
    <property type="entry name" value="SPLICING FACTOR SUPPRESSOR OF WHITE APRICOT"/>
    <property type="match status" value="1"/>
</dbReference>
<dbReference type="InterPro" id="IPR040397">
    <property type="entry name" value="SWAP"/>
</dbReference>
<feature type="compositionally biased region" description="Basic residues" evidence="3">
    <location>
        <begin position="438"/>
        <end position="474"/>
    </location>
</feature>
<feature type="compositionally biased region" description="Basic and acidic residues" evidence="3">
    <location>
        <begin position="256"/>
        <end position="266"/>
    </location>
</feature>
<dbReference type="Pfam" id="PF09750">
    <property type="entry name" value="DRY_EERY"/>
    <property type="match status" value="1"/>
</dbReference>
<feature type="compositionally biased region" description="Acidic residues" evidence="3">
    <location>
        <begin position="198"/>
        <end position="207"/>
    </location>
</feature>
<evidence type="ECO:0000256" key="2">
    <source>
        <dbReference type="ARBA" id="ARBA00023187"/>
    </source>
</evidence>
<dbReference type="SMART" id="SM01141">
    <property type="entry name" value="DRY_EERY"/>
    <property type="match status" value="1"/>
</dbReference>
<keyword evidence="1" id="KW-0507">mRNA processing</keyword>
<name>A0A7R9C0K8_9CRUS</name>
<dbReference type="InterPro" id="IPR019147">
    <property type="entry name" value="SWAP_N_domain"/>
</dbReference>
<feature type="compositionally biased region" description="Basic residues" evidence="3">
    <location>
        <begin position="311"/>
        <end position="322"/>
    </location>
</feature>
<feature type="region of interest" description="Disordered" evidence="3">
    <location>
        <begin position="182"/>
        <end position="207"/>
    </location>
</feature>
<feature type="domain" description="Suppressor of white apricot N-terminal" evidence="4">
    <location>
        <begin position="40"/>
        <end position="186"/>
    </location>
</feature>
<sequence>MMWVEARKQERKIKGMLVDFRKRAERRRDFYEKFTQDPSQSLQLHGRPCKMHLEPASSSGAGGESGMGMMPWQGDSKVLIDRFDGRAHLDFIPDAKSFAVGKNESEATEMGVYDTDLSPSALAQVNYERYRILVQNDFLNVSEEKFLQQIYVEEKFGPVTKTGEEEKKRQLADKRVAINYTYTDSSLPTPSTKSEEKPAEEEDDDSDMDLDVCVDVTQLNRDQCTEMNEAAKKYRVPGDNYVNYLYEDHLEQEALRKAKQEEEEKQAISGKKGRRERRQFRERKMISIHRKLSPPSYAAKNIPSASDPFKKSRVLSRSKSRSPTRSPSPKMTKVTYITSFGGDSDEEDAGAAGEKDSGPRGIFIPITARRHDDTDGKKSASHGAPSISKGLTLGAAAYEVAAKKERESRRRRSRRSSSEDSRGRRKRRNSVRSDSSGSRRRRRRRRSNSRSRSRSRSRNRRRSSKDRRDKRSRRSRSDSSRSSSRSKSSRRKKGGIRAESKPKIIVEKIETPVVVEEPVCAAPEPEVVVKLPSPPRRSYYGRRKGSSSSSSEDESKEKVEEEKKEVGGKKVARIPAIPSIPRVPTGSPPGSEQRSPRSQTRSRSSSSSSTSSSRSSESRRRPSPQPPSTSARSPRGSGPSNASSKVSKKWLARWEDLEMVA</sequence>
<evidence type="ECO:0000256" key="3">
    <source>
        <dbReference type="SAM" id="MobiDB-lite"/>
    </source>
</evidence>
<dbReference type="OrthoDB" id="10070965at2759"/>
<feature type="compositionally biased region" description="Polar residues" evidence="3">
    <location>
        <begin position="182"/>
        <end position="192"/>
    </location>
</feature>
<feature type="region of interest" description="Disordered" evidence="3">
    <location>
        <begin position="256"/>
        <end position="661"/>
    </location>
</feature>
<keyword evidence="6" id="KW-1185">Reference proteome</keyword>
<feature type="compositionally biased region" description="Low complexity" evidence="3">
    <location>
        <begin position="323"/>
        <end position="333"/>
    </location>
</feature>
<gene>
    <name evidence="5" type="ORF">NMOB1V02_LOCUS12670</name>
</gene>
<feature type="compositionally biased region" description="Basic residues" evidence="3">
    <location>
        <begin position="271"/>
        <end position="292"/>
    </location>
</feature>
<evidence type="ECO:0000313" key="6">
    <source>
        <dbReference type="Proteomes" id="UP000678499"/>
    </source>
</evidence>
<feature type="compositionally biased region" description="Low complexity" evidence="3">
    <location>
        <begin position="511"/>
        <end position="530"/>
    </location>
</feature>
<dbReference type="AlphaFoldDB" id="A0A7R9C0K8"/>
<accession>A0A7R9C0K8</accession>
<evidence type="ECO:0000256" key="1">
    <source>
        <dbReference type="ARBA" id="ARBA00022664"/>
    </source>
</evidence>
<dbReference type="GO" id="GO:0006397">
    <property type="term" value="P:mRNA processing"/>
    <property type="evidence" value="ECO:0007669"/>
    <property type="project" value="UniProtKB-KW"/>
</dbReference>
<feature type="non-terminal residue" evidence="5">
    <location>
        <position position="1"/>
    </location>
</feature>
<dbReference type="EMBL" id="CAJPEX010011499">
    <property type="protein sequence ID" value="CAG0925220.1"/>
    <property type="molecule type" value="Genomic_DNA"/>
</dbReference>
<dbReference type="PANTHER" id="PTHR13161:SF4">
    <property type="entry name" value="CLK4-ASSOCIATING SERINE_ARGININE RICH PROTEIN"/>
    <property type="match status" value="1"/>
</dbReference>
<dbReference type="GO" id="GO:0008380">
    <property type="term" value="P:RNA splicing"/>
    <property type="evidence" value="ECO:0007669"/>
    <property type="project" value="UniProtKB-KW"/>
</dbReference>
<evidence type="ECO:0000259" key="4">
    <source>
        <dbReference type="SMART" id="SM01141"/>
    </source>
</evidence>
<dbReference type="Proteomes" id="UP000678499">
    <property type="component" value="Unassembled WGS sequence"/>
</dbReference>
<feature type="compositionally biased region" description="Basic and acidic residues" evidence="3">
    <location>
        <begin position="496"/>
        <end position="510"/>
    </location>
</feature>
<reference evidence="5" key="1">
    <citation type="submission" date="2020-11" db="EMBL/GenBank/DDBJ databases">
        <authorList>
            <person name="Tran Van P."/>
        </authorList>
    </citation>
    <scope>NUCLEOTIDE SEQUENCE</scope>
</reference>
<feature type="compositionally biased region" description="Basic and acidic residues" evidence="3">
    <location>
        <begin position="553"/>
        <end position="568"/>
    </location>
</feature>
<protein>
    <recommendedName>
        <fullName evidence="4">Suppressor of white apricot N-terminal domain-containing protein</fullName>
    </recommendedName>
</protein>
<keyword evidence="2" id="KW-0508">mRNA splicing</keyword>
<feature type="compositionally biased region" description="Basic and acidic residues" evidence="3">
    <location>
        <begin position="369"/>
        <end position="378"/>
    </location>
</feature>
<dbReference type="EMBL" id="OA893536">
    <property type="protein sequence ID" value="CAD7285068.1"/>
    <property type="molecule type" value="Genomic_DNA"/>
</dbReference>
<proteinExistence type="predicted"/>
<evidence type="ECO:0000313" key="5">
    <source>
        <dbReference type="EMBL" id="CAD7285068.1"/>
    </source>
</evidence>